<dbReference type="AlphaFoldDB" id="A0A3L5TUU2"/>
<sequence length="121" mass="13921">MKEQALKYNESNPALIKMRSLFVCILVFVGTHQLVCLDEIGQCVSLIEQVAEGYLGCFKDIENTMLPSKTVKSIPDLTLKKCQQQCQGYTFLGLQCHFKMLVMVKSKLMETLNDKNFFRRF</sequence>
<feature type="non-terminal residue" evidence="1">
    <location>
        <position position="1"/>
    </location>
</feature>
<reference evidence="1 2" key="1">
    <citation type="journal article" date="2016" name="PLoS ONE">
        <title>A First Insight into the Genome of the Filter-Feeder Mussel Mytilus galloprovincialis.</title>
        <authorList>
            <person name="Murgarella M."/>
            <person name="Puiu D."/>
            <person name="Novoa B."/>
            <person name="Figueras A."/>
            <person name="Posada D."/>
            <person name="Canchaya C."/>
        </authorList>
    </citation>
    <scope>NUCLEOTIDE SEQUENCE [LARGE SCALE GENOMIC DNA]</scope>
    <source>
        <tissue evidence="1">Muscle</tissue>
    </source>
</reference>
<dbReference type="Proteomes" id="UP000266721">
    <property type="component" value="Unassembled WGS sequence"/>
</dbReference>
<evidence type="ECO:0000313" key="2">
    <source>
        <dbReference type="Proteomes" id="UP000266721"/>
    </source>
</evidence>
<protein>
    <submittedName>
        <fullName evidence="1">Uncharacterized protein</fullName>
    </submittedName>
</protein>
<keyword evidence="2" id="KW-1185">Reference proteome</keyword>
<proteinExistence type="predicted"/>
<evidence type="ECO:0000313" key="1">
    <source>
        <dbReference type="EMBL" id="OPL33420.1"/>
    </source>
</evidence>
<name>A0A3L5TUU2_MYTGA</name>
<dbReference type="EMBL" id="KV583086">
    <property type="protein sequence ID" value="OPL33420.1"/>
    <property type="molecule type" value="Genomic_DNA"/>
</dbReference>
<accession>A0A3L5TUU2</accession>
<comment type="caution">
    <text evidence="1">The sequence shown here is derived from an EMBL/GenBank/DDBJ whole genome shotgun (WGS) entry which is preliminary data.</text>
</comment>
<gene>
    <name evidence="1" type="ORF">AM593_09670</name>
</gene>
<organism evidence="1 2">
    <name type="scientific">Mytilus galloprovincialis</name>
    <name type="common">Mediterranean mussel</name>
    <dbReference type="NCBI Taxonomy" id="29158"/>
    <lineage>
        <taxon>Eukaryota</taxon>
        <taxon>Metazoa</taxon>
        <taxon>Spiralia</taxon>
        <taxon>Lophotrochozoa</taxon>
        <taxon>Mollusca</taxon>
        <taxon>Bivalvia</taxon>
        <taxon>Autobranchia</taxon>
        <taxon>Pteriomorphia</taxon>
        <taxon>Mytilida</taxon>
        <taxon>Mytiloidea</taxon>
        <taxon>Mytilidae</taxon>
        <taxon>Mytilinae</taxon>
        <taxon>Mytilus</taxon>
    </lineage>
</organism>